<keyword evidence="11" id="KW-0732">Signal</keyword>
<sequence length="370" mass="41166">MFRFLTAFPLLAVAASATAQTSTAPADDIYAPGRAVVADINRIVTPNGVQETFEAVLGGARQVVNVRGADRANPILLFVHGGPGAVEMPIAWSFQRPWEDFFTVVQWDQRGAGRSFPLNDPKTIAPTLKPERYRDDTIELIELLLRRYGQRKIFLMGHSWGSIVGLSVAAKRPDLLHAYIGMGQVIDFRENERVGYEWTLRRARETGNAEAVRELEAIRPYPGSGAFDIAKMTTERKWSVHYGALAAGRDNADFYFRAPRLSPEYTPADRKAWDDGSAFTITTMFPQLADVSFAKLDRLNVPVLMLLGRQDYTTPSTITADWMGRLRAPKKSIVWLEHSAHLPMIEEPGHVLAALLEQARPLAAKAGAHR</sequence>
<dbReference type="InterPro" id="IPR002410">
    <property type="entry name" value="Peptidase_S33"/>
</dbReference>
<evidence type="ECO:0000256" key="6">
    <source>
        <dbReference type="ARBA" id="ARBA00022438"/>
    </source>
</evidence>
<keyword evidence="6" id="KW-0031">Aminopeptidase</keyword>
<evidence type="ECO:0000256" key="7">
    <source>
        <dbReference type="ARBA" id="ARBA00022490"/>
    </source>
</evidence>
<evidence type="ECO:0000256" key="10">
    <source>
        <dbReference type="ARBA" id="ARBA00029605"/>
    </source>
</evidence>
<evidence type="ECO:0000313" key="14">
    <source>
        <dbReference type="Proteomes" id="UP000706039"/>
    </source>
</evidence>
<evidence type="ECO:0000256" key="5">
    <source>
        <dbReference type="ARBA" id="ARBA00021843"/>
    </source>
</evidence>
<gene>
    <name evidence="13" type="ORF">K7G82_01325</name>
</gene>
<accession>A0ABS7PHY4</accession>
<dbReference type="Gene3D" id="3.40.50.1820">
    <property type="entry name" value="alpha/beta hydrolase"/>
    <property type="match status" value="1"/>
</dbReference>
<feature type="domain" description="AB hydrolase-1" evidence="12">
    <location>
        <begin position="74"/>
        <end position="205"/>
    </location>
</feature>
<keyword evidence="14" id="KW-1185">Reference proteome</keyword>
<evidence type="ECO:0000256" key="1">
    <source>
        <dbReference type="ARBA" id="ARBA00001585"/>
    </source>
</evidence>
<comment type="catalytic activity">
    <reaction evidence="1">
        <text>Release of N-terminal proline from a peptide.</text>
        <dbReference type="EC" id="3.4.11.5"/>
    </reaction>
</comment>
<dbReference type="InterPro" id="IPR005944">
    <property type="entry name" value="Pro_iminopeptidase"/>
</dbReference>
<evidence type="ECO:0000256" key="8">
    <source>
        <dbReference type="ARBA" id="ARBA00022670"/>
    </source>
</evidence>
<feature type="signal peptide" evidence="11">
    <location>
        <begin position="1"/>
        <end position="19"/>
    </location>
</feature>
<dbReference type="Pfam" id="PF00561">
    <property type="entry name" value="Abhydrolase_1"/>
    <property type="match status" value="1"/>
</dbReference>
<comment type="caution">
    <text evidence="13">The sequence shown here is derived from an EMBL/GenBank/DDBJ whole genome shotgun (WGS) entry which is preliminary data.</text>
</comment>
<feature type="chain" id="PRO_5045404099" description="Proline iminopeptidase" evidence="11">
    <location>
        <begin position="20"/>
        <end position="370"/>
    </location>
</feature>
<dbReference type="GO" id="GO:0016787">
    <property type="term" value="F:hydrolase activity"/>
    <property type="evidence" value="ECO:0007669"/>
    <property type="project" value="UniProtKB-KW"/>
</dbReference>
<protein>
    <recommendedName>
        <fullName evidence="5">Proline iminopeptidase</fullName>
        <ecNumber evidence="4">3.4.11.5</ecNumber>
    </recommendedName>
    <alternativeName>
        <fullName evidence="10">Prolyl aminopeptidase</fullName>
    </alternativeName>
</protein>
<evidence type="ECO:0000256" key="9">
    <source>
        <dbReference type="ARBA" id="ARBA00022801"/>
    </source>
</evidence>
<evidence type="ECO:0000313" key="13">
    <source>
        <dbReference type="EMBL" id="MBY8820910.1"/>
    </source>
</evidence>
<keyword evidence="7" id="KW-0963">Cytoplasm</keyword>
<dbReference type="PANTHER" id="PTHR43722:SF1">
    <property type="entry name" value="PROLINE IMINOPEPTIDASE"/>
    <property type="match status" value="1"/>
</dbReference>
<comment type="similarity">
    <text evidence="3">Belongs to the peptidase S33 family.</text>
</comment>
<proteinExistence type="inferred from homology"/>
<dbReference type="SUPFAM" id="SSF53474">
    <property type="entry name" value="alpha/beta-Hydrolases"/>
    <property type="match status" value="1"/>
</dbReference>
<dbReference type="PANTHER" id="PTHR43722">
    <property type="entry name" value="PROLINE IMINOPEPTIDASE"/>
    <property type="match status" value="1"/>
</dbReference>
<dbReference type="Proteomes" id="UP000706039">
    <property type="component" value="Unassembled WGS sequence"/>
</dbReference>
<dbReference type="RefSeq" id="WP_222988008.1">
    <property type="nucleotide sequence ID" value="NZ_JAINVV010000001.1"/>
</dbReference>
<dbReference type="InterPro" id="IPR000073">
    <property type="entry name" value="AB_hydrolase_1"/>
</dbReference>
<evidence type="ECO:0000259" key="12">
    <source>
        <dbReference type="Pfam" id="PF00561"/>
    </source>
</evidence>
<evidence type="ECO:0000256" key="11">
    <source>
        <dbReference type="SAM" id="SignalP"/>
    </source>
</evidence>
<dbReference type="EMBL" id="JAINVV010000001">
    <property type="protein sequence ID" value="MBY8820910.1"/>
    <property type="molecule type" value="Genomic_DNA"/>
</dbReference>
<organism evidence="13 14">
    <name type="scientific">Sphingomonas colocasiae</name>
    <dbReference type="NCBI Taxonomy" id="1848973"/>
    <lineage>
        <taxon>Bacteria</taxon>
        <taxon>Pseudomonadati</taxon>
        <taxon>Pseudomonadota</taxon>
        <taxon>Alphaproteobacteria</taxon>
        <taxon>Sphingomonadales</taxon>
        <taxon>Sphingomonadaceae</taxon>
        <taxon>Sphingomonas</taxon>
    </lineage>
</organism>
<reference evidence="13 14" key="1">
    <citation type="submission" date="2021-08" db="EMBL/GenBank/DDBJ databases">
        <authorList>
            <person name="Tuo L."/>
        </authorList>
    </citation>
    <scope>NUCLEOTIDE SEQUENCE [LARGE SCALE GENOMIC DNA]</scope>
    <source>
        <strain evidence="13 14">JCM 31229</strain>
    </source>
</reference>
<dbReference type="PRINTS" id="PR00793">
    <property type="entry name" value="PROAMNOPTASE"/>
</dbReference>
<evidence type="ECO:0000256" key="2">
    <source>
        <dbReference type="ARBA" id="ARBA00004496"/>
    </source>
</evidence>
<name>A0ABS7PHY4_9SPHN</name>
<keyword evidence="9 13" id="KW-0378">Hydrolase</keyword>
<dbReference type="EC" id="3.4.11.5" evidence="4"/>
<evidence type="ECO:0000256" key="4">
    <source>
        <dbReference type="ARBA" id="ARBA00012568"/>
    </source>
</evidence>
<comment type="subcellular location">
    <subcellularLocation>
        <location evidence="2">Cytoplasm</location>
    </subcellularLocation>
</comment>
<dbReference type="InterPro" id="IPR029058">
    <property type="entry name" value="AB_hydrolase_fold"/>
</dbReference>
<keyword evidence="8" id="KW-0645">Protease</keyword>
<evidence type="ECO:0000256" key="3">
    <source>
        <dbReference type="ARBA" id="ARBA00010088"/>
    </source>
</evidence>